<dbReference type="PANTHER" id="PTHR47595">
    <property type="entry name" value="HEAT SHOCK 70 KDA PROTEIN 14"/>
    <property type="match status" value="1"/>
</dbReference>
<gene>
    <name evidence="3" type="ORF">UY3_10108</name>
</gene>
<organism evidence="3 4">
    <name type="scientific">Chelonia mydas</name>
    <name type="common">Green sea-turtle</name>
    <name type="synonym">Chelonia agassizi</name>
    <dbReference type="NCBI Taxonomy" id="8469"/>
    <lineage>
        <taxon>Eukaryota</taxon>
        <taxon>Metazoa</taxon>
        <taxon>Chordata</taxon>
        <taxon>Craniata</taxon>
        <taxon>Vertebrata</taxon>
        <taxon>Euteleostomi</taxon>
        <taxon>Archelosauria</taxon>
        <taxon>Testudinata</taxon>
        <taxon>Testudines</taxon>
        <taxon>Cryptodira</taxon>
        <taxon>Durocryptodira</taxon>
        <taxon>Americhelydia</taxon>
        <taxon>Chelonioidea</taxon>
        <taxon>Cheloniidae</taxon>
        <taxon>Chelonia</taxon>
    </lineage>
</organism>
<dbReference type="PANTHER" id="PTHR47595:SF1">
    <property type="entry name" value="MYB_SANT-LIKE DNA-BINDING DOMAIN-CONTAINING PROTEIN"/>
    <property type="match status" value="1"/>
</dbReference>
<dbReference type="Gene3D" id="1.10.10.60">
    <property type="entry name" value="Homeodomain-like"/>
    <property type="match status" value="1"/>
</dbReference>
<feature type="domain" description="Myb/SANT-like DNA-binding" evidence="2">
    <location>
        <begin position="14"/>
        <end position="103"/>
    </location>
</feature>
<dbReference type="Proteomes" id="UP000031443">
    <property type="component" value="Unassembled WGS sequence"/>
</dbReference>
<dbReference type="InterPro" id="IPR044822">
    <property type="entry name" value="Myb_DNA-bind_4"/>
</dbReference>
<dbReference type="EMBL" id="KB538797">
    <property type="protein sequence ID" value="EMP32768.1"/>
    <property type="molecule type" value="Genomic_DNA"/>
</dbReference>
<sequence length="157" mass="17736">MPAPHTQRGTQCSPAWSRQEVLDLLDLWEEEAMDAPLWNMCRNMDIYEQIAQRIRAMGSDRNQQQCHIKVKELLQGDHKAREANRKYGAAPQTYCFYNELHAICDGDPPNTLQTIVDNSEEPKTNIPAANSEEEEKGGSGMGEMHQGLQTYCELGAV</sequence>
<dbReference type="Pfam" id="PF13837">
    <property type="entry name" value="Myb_DNA-bind_4"/>
    <property type="match status" value="1"/>
</dbReference>
<evidence type="ECO:0000313" key="3">
    <source>
        <dbReference type="EMBL" id="EMP32768.1"/>
    </source>
</evidence>
<accession>M7BL71</accession>
<feature type="region of interest" description="Disordered" evidence="1">
    <location>
        <begin position="120"/>
        <end position="142"/>
    </location>
</feature>
<proteinExistence type="predicted"/>
<reference evidence="4" key="1">
    <citation type="journal article" date="2013" name="Nat. Genet.">
        <title>The draft genomes of soft-shell turtle and green sea turtle yield insights into the development and evolution of the turtle-specific body plan.</title>
        <authorList>
            <person name="Wang Z."/>
            <person name="Pascual-Anaya J."/>
            <person name="Zadissa A."/>
            <person name="Li W."/>
            <person name="Niimura Y."/>
            <person name="Huang Z."/>
            <person name="Li C."/>
            <person name="White S."/>
            <person name="Xiong Z."/>
            <person name="Fang D."/>
            <person name="Wang B."/>
            <person name="Ming Y."/>
            <person name="Chen Y."/>
            <person name="Zheng Y."/>
            <person name="Kuraku S."/>
            <person name="Pignatelli M."/>
            <person name="Herrero J."/>
            <person name="Beal K."/>
            <person name="Nozawa M."/>
            <person name="Li Q."/>
            <person name="Wang J."/>
            <person name="Zhang H."/>
            <person name="Yu L."/>
            <person name="Shigenobu S."/>
            <person name="Wang J."/>
            <person name="Liu J."/>
            <person name="Flicek P."/>
            <person name="Searle S."/>
            <person name="Wang J."/>
            <person name="Kuratani S."/>
            <person name="Yin Y."/>
            <person name="Aken B."/>
            <person name="Zhang G."/>
            <person name="Irie N."/>
        </authorList>
    </citation>
    <scope>NUCLEOTIDE SEQUENCE [LARGE SCALE GENOMIC DNA]</scope>
</reference>
<evidence type="ECO:0000256" key="1">
    <source>
        <dbReference type="SAM" id="MobiDB-lite"/>
    </source>
</evidence>
<dbReference type="AlphaFoldDB" id="M7BL71"/>
<name>M7BL71_CHEMY</name>
<keyword evidence="4" id="KW-1185">Reference proteome</keyword>
<protein>
    <submittedName>
        <fullName evidence="3">Zinc finger and SCAN domain-containing protein 20</fullName>
    </submittedName>
</protein>
<evidence type="ECO:0000313" key="4">
    <source>
        <dbReference type="Proteomes" id="UP000031443"/>
    </source>
</evidence>
<evidence type="ECO:0000259" key="2">
    <source>
        <dbReference type="Pfam" id="PF13837"/>
    </source>
</evidence>